<gene>
    <name evidence="1" type="ORF">I4F81_006509</name>
</gene>
<keyword evidence="2" id="KW-1185">Reference proteome</keyword>
<organism evidence="1 2">
    <name type="scientific">Pyropia yezoensis</name>
    <name type="common">Susabi-nori</name>
    <name type="synonym">Porphyra yezoensis</name>
    <dbReference type="NCBI Taxonomy" id="2788"/>
    <lineage>
        <taxon>Eukaryota</taxon>
        <taxon>Rhodophyta</taxon>
        <taxon>Bangiophyceae</taxon>
        <taxon>Bangiales</taxon>
        <taxon>Bangiaceae</taxon>
        <taxon>Pyropia</taxon>
    </lineage>
</organism>
<protein>
    <submittedName>
        <fullName evidence="1">Uncharacterized protein</fullName>
    </submittedName>
</protein>
<dbReference type="Proteomes" id="UP000798662">
    <property type="component" value="Chromosome 2"/>
</dbReference>
<sequence length="299" mass="31815">MPAPASSGPPALAAARAWWQGHWRLRGPSGSQPPSPPRRGASHRRCSRSHPPLDVFTRLRAPPPPRRPRCGLRLLLAGDAGAPAPTPAAPCRAGRSTAAGVANGLRRARATDGTVGTPQTLCQPSAPPSVWSSRSQRGGVGGATAATLSATPHSPGPLKASLTYSMVEVKDLSHLPVHSFSSPTPFFPARTRELREDASPHPRAQTPYSSRWCHLLIPLCGPSPLSCVPIEARLREVRRPPSCERMPISPGCPACSSPPPPFAAVPVRGSVSIPMRRRPSPPPLATRRWASTRRRRGRG</sequence>
<name>A0ACC3C1D1_PYRYE</name>
<reference evidence="1" key="1">
    <citation type="submission" date="2019-11" db="EMBL/GenBank/DDBJ databases">
        <title>Nori genome reveals adaptations in red seaweeds to the harsh intertidal environment.</title>
        <authorList>
            <person name="Wang D."/>
            <person name="Mao Y."/>
        </authorList>
    </citation>
    <scope>NUCLEOTIDE SEQUENCE</scope>
    <source>
        <tissue evidence="1">Gametophyte</tissue>
    </source>
</reference>
<proteinExistence type="predicted"/>
<evidence type="ECO:0000313" key="1">
    <source>
        <dbReference type="EMBL" id="KAK1863957.1"/>
    </source>
</evidence>
<comment type="caution">
    <text evidence="1">The sequence shown here is derived from an EMBL/GenBank/DDBJ whole genome shotgun (WGS) entry which is preliminary data.</text>
</comment>
<accession>A0ACC3C1D1</accession>
<evidence type="ECO:0000313" key="2">
    <source>
        <dbReference type="Proteomes" id="UP000798662"/>
    </source>
</evidence>
<dbReference type="EMBL" id="CM020619">
    <property type="protein sequence ID" value="KAK1863957.1"/>
    <property type="molecule type" value="Genomic_DNA"/>
</dbReference>